<comment type="caution">
    <text evidence="2">The sequence shown here is derived from an EMBL/GenBank/DDBJ whole genome shotgun (WGS) entry which is preliminary data.</text>
</comment>
<name>A0A2A9E6T1_9MICO</name>
<dbReference type="OrthoDB" id="8205493at2"/>
<evidence type="ECO:0000313" key="3">
    <source>
        <dbReference type="Proteomes" id="UP000225548"/>
    </source>
</evidence>
<dbReference type="EMBL" id="PDJG01000001">
    <property type="protein sequence ID" value="PFG33890.1"/>
    <property type="molecule type" value="Genomic_DNA"/>
</dbReference>
<dbReference type="GO" id="GO:0004029">
    <property type="term" value="F:aldehyde dehydrogenase (NAD+) activity"/>
    <property type="evidence" value="ECO:0007669"/>
    <property type="project" value="TreeGrafter"/>
</dbReference>
<dbReference type="PANTHER" id="PTHR48079:SF6">
    <property type="entry name" value="NAD(P)-BINDING DOMAIN-CONTAINING PROTEIN-RELATED"/>
    <property type="match status" value="1"/>
</dbReference>
<dbReference type="PANTHER" id="PTHR48079">
    <property type="entry name" value="PROTEIN YEEZ"/>
    <property type="match status" value="1"/>
</dbReference>
<sequence>MTLHVILGKGPIGTTTAAQLLAAGDEVRIVSRSGRPEKGDASTAGAQHVAADAADAAHLVRATQGADVLYNCANPAYHRWLTDWPPVAEALLAAAEAHDAILVTAANLYVYGPTNGPMTETTPMSSTLPKSQVRADMWREAQRRHLAGRVRATEVRASDYIGPRALVTSHVGERLISPLLAGRTIRPIGNADAPHTWTYLPDLAAALVAAGRTESAWGHAWHVPSPEPRSFREVADIFAVAARRAGPVPEPRVSAIPLWAIAAAGAAVPMMREIHKIGYQFSRSFVMDSTASQHALGLSPTSWKAIASETLDWWYAAQPV</sequence>
<proteinExistence type="predicted"/>
<dbReference type="AlphaFoldDB" id="A0A2A9E6T1"/>
<dbReference type="Pfam" id="PF01370">
    <property type="entry name" value="Epimerase"/>
    <property type="match status" value="1"/>
</dbReference>
<dbReference type="Proteomes" id="UP000225548">
    <property type="component" value="Unassembled WGS sequence"/>
</dbReference>
<organism evidence="2 3">
    <name type="scientific">Sanguibacter antarcticus</name>
    <dbReference type="NCBI Taxonomy" id="372484"/>
    <lineage>
        <taxon>Bacteria</taxon>
        <taxon>Bacillati</taxon>
        <taxon>Actinomycetota</taxon>
        <taxon>Actinomycetes</taxon>
        <taxon>Micrococcales</taxon>
        <taxon>Sanguibacteraceae</taxon>
        <taxon>Sanguibacter</taxon>
    </lineage>
</organism>
<gene>
    <name evidence="2" type="ORF">ATL42_1784</name>
</gene>
<feature type="domain" description="NAD-dependent epimerase/dehydratase" evidence="1">
    <location>
        <begin position="8"/>
        <end position="213"/>
    </location>
</feature>
<dbReference type="InterPro" id="IPR036291">
    <property type="entry name" value="NAD(P)-bd_dom_sf"/>
</dbReference>
<dbReference type="Gene3D" id="3.40.50.720">
    <property type="entry name" value="NAD(P)-binding Rossmann-like Domain"/>
    <property type="match status" value="1"/>
</dbReference>
<dbReference type="InterPro" id="IPR051783">
    <property type="entry name" value="NAD(P)-dependent_oxidoreduct"/>
</dbReference>
<dbReference type="SUPFAM" id="SSF51735">
    <property type="entry name" value="NAD(P)-binding Rossmann-fold domains"/>
    <property type="match status" value="1"/>
</dbReference>
<keyword evidence="3" id="KW-1185">Reference proteome</keyword>
<dbReference type="GO" id="GO:0005737">
    <property type="term" value="C:cytoplasm"/>
    <property type="evidence" value="ECO:0007669"/>
    <property type="project" value="TreeGrafter"/>
</dbReference>
<evidence type="ECO:0000259" key="1">
    <source>
        <dbReference type="Pfam" id="PF01370"/>
    </source>
</evidence>
<protein>
    <submittedName>
        <fullName evidence="2">Nucleoside-diphosphate-sugar epimerase</fullName>
    </submittedName>
</protein>
<dbReference type="InterPro" id="IPR001509">
    <property type="entry name" value="Epimerase_deHydtase"/>
</dbReference>
<reference evidence="2 3" key="1">
    <citation type="submission" date="2017-10" db="EMBL/GenBank/DDBJ databases">
        <title>Sequencing the genomes of 1000 actinobacteria strains.</title>
        <authorList>
            <person name="Klenk H.-P."/>
        </authorList>
    </citation>
    <scope>NUCLEOTIDE SEQUENCE [LARGE SCALE GENOMIC DNA]</scope>
    <source>
        <strain evidence="2 3">DSM 18966</strain>
    </source>
</reference>
<evidence type="ECO:0000313" key="2">
    <source>
        <dbReference type="EMBL" id="PFG33890.1"/>
    </source>
</evidence>
<dbReference type="RefSeq" id="WP_098455023.1">
    <property type="nucleotide sequence ID" value="NZ_PDJG01000001.1"/>
</dbReference>
<accession>A0A2A9E6T1</accession>